<dbReference type="InterPro" id="IPR010158">
    <property type="entry name" value="Amidase_Cbmase"/>
</dbReference>
<dbReference type="PANTHER" id="PTHR32494:SF19">
    <property type="entry name" value="ALLANTOATE DEIMINASE-RELATED"/>
    <property type="match status" value="1"/>
</dbReference>
<accession>A0ABQ1PFS7</accession>
<evidence type="ECO:0000256" key="2">
    <source>
        <dbReference type="ARBA" id="ARBA00006153"/>
    </source>
</evidence>
<dbReference type="SUPFAM" id="SSF55031">
    <property type="entry name" value="Bacterial exopeptidase dimerisation domain"/>
    <property type="match status" value="1"/>
</dbReference>
<reference evidence="9" key="1">
    <citation type="journal article" date="2019" name="Int. J. Syst. Evol. Microbiol.">
        <title>The Global Catalogue of Microorganisms (GCM) 10K type strain sequencing project: providing services to taxonomists for standard genome sequencing and annotation.</title>
        <authorList>
            <consortium name="The Broad Institute Genomics Platform"/>
            <consortium name="The Broad Institute Genome Sequencing Center for Infectious Disease"/>
            <person name="Wu L."/>
            <person name="Ma J."/>
        </authorList>
    </citation>
    <scope>NUCLEOTIDE SEQUENCE [LARGE SCALE GENOMIC DNA]</scope>
    <source>
        <strain evidence="9">CCM 7282</strain>
    </source>
</reference>
<dbReference type="Pfam" id="PF01546">
    <property type="entry name" value="Peptidase_M20"/>
    <property type="match status" value="1"/>
</dbReference>
<dbReference type="Gene3D" id="3.40.630.10">
    <property type="entry name" value="Zn peptidases"/>
    <property type="match status" value="1"/>
</dbReference>
<evidence type="ECO:0000256" key="3">
    <source>
        <dbReference type="ARBA" id="ARBA00011738"/>
    </source>
</evidence>
<dbReference type="Proteomes" id="UP000619534">
    <property type="component" value="Unassembled WGS sequence"/>
</dbReference>
<keyword evidence="9" id="KW-1185">Reference proteome</keyword>
<comment type="cofactor">
    <cofactor evidence="1">
        <name>Mn(2+)</name>
        <dbReference type="ChEBI" id="CHEBI:29035"/>
    </cofactor>
</comment>
<name>A0ABQ1PFS7_9BACI</name>
<evidence type="ECO:0000256" key="5">
    <source>
        <dbReference type="ARBA" id="ARBA00022801"/>
    </source>
</evidence>
<dbReference type="CDD" id="cd03884">
    <property type="entry name" value="M20_bAS"/>
    <property type="match status" value="1"/>
</dbReference>
<comment type="similarity">
    <text evidence="2">Belongs to the peptidase M20 family.</text>
</comment>
<dbReference type="NCBIfam" id="TIGR01879">
    <property type="entry name" value="hydantase"/>
    <property type="match status" value="1"/>
</dbReference>
<evidence type="ECO:0000313" key="8">
    <source>
        <dbReference type="EMBL" id="GGC96404.1"/>
    </source>
</evidence>
<dbReference type="InterPro" id="IPR036264">
    <property type="entry name" value="Bact_exopeptidase_dim_dom"/>
</dbReference>
<dbReference type="Pfam" id="PF07687">
    <property type="entry name" value="M20_dimer"/>
    <property type="match status" value="1"/>
</dbReference>
<dbReference type="Gene3D" id="3.30.70.360">
    <property type="match status" value="1"/>
</dbReference>
<organism evidence="8 9">
    <name type="scientific">Thalassobacillus devorans</name>
    <dbReference type="NCBI Taxonomy" id="279813"/>
    <lineage>
        <taxon>Bacteria</taxon>
        <taxon>Bacillati</taxon>
        <taxon>Bacillota</taxon>
        <taxon>Bacilli</taxon>
        <taxon>Bacillales</taxon>
        <taxon>Bacillaceae</taxon>
        <taxon>Thalassobacillus</taxon>
    </lineage>
</organism>
<dbReference type="PIRSF" id="PIRSF001235">
    <property type="entry name" value="Amidase_carbamoylase"/>
    <property type="match status" value="1"/>
</dbReference>
<evidence type="ECO:0000259" key="7">
    <source>
        <dbReference type="Pfam" id="PF07687"/>
    </source>
</evidence>
<sequence length="427" mass="46468">MSEDSHWLEEKLLQLNLVDTMDQPGGFTRLSYSPEESRSHEAFRKIANELDLQVTSDEAGNQWAVWKVDATAPTVAVGSHLDTVNAGGGYDGVAGVLCGLAAIKQMKDQSFTPKKNIAVICFASEESARFGVSTIGSKAVTGLLDKQDLETVADGSGVTIKQAIEEFGLNWETIEQAEKPTDSLESFLELHIEQGMQIENNGADIGIVRGVACPIRLKVTATGMSNHTGTTPMDNRKDAFVAIAPLVNFVEQEANKINDRQEVPLVATVSTVQLKPNAMNVIPGEVELGIDIRSVDDSVKYELADLIKSYCSQVEKKREISVKVETLVNNDSVFLAPQVQGKLQRVSEKLGYKALLMDSGAGHDVMNMAIRWPSGLIFIPCKEGISHHPKEYASIADLQKGSNIIAAYLLTETGDDDEDKDWSNQSS</sequence>
<dbReference type="RefSeq" id="WP_062442993.1">
    <property type="nucleotide sequence ID" value="NZ_BMCJ01000005.1"/>
</dbReference>
<protein>
    <submittedName>
        <fullName evidence="8">Hydrolase</fullName>
    </submittedName>
</protein>
<feature type="domain" description="Peptidase M20 dimerisation" evidence="7">
    <location>
        <begin position="216"/>
        <end position="317"/>
    </location>
</feature>
<dbReference type="GO" id="GO:0016787">
    <property type="term" value="F:hydrolase activity"/>
    <property type="evidence" value="ECO:0007669"/>
    <property type="project" value="UniProtKB-KW"/>
</dbReference>
<dbReference type="InterPro" id="IPR002933">
    <property type="entry name" value="Peptidase_M20"/>
</dbReference>
<dbReference type="InterPro" id="IPR011650">
    <property type="entry name" value="Peptidase_M20_dimer"/>
</dbReference>
<comment type="caution">
    <text evidence="8">The sequence shown here is derived from an EMBL/GenBank/DDBJ whole genome shotgun (WGS) entry which is preliminary data.</text>
</comment>
<proteinExistence type="inferred from homology"/>
<gene>
    <name evidence="8" type="ORF">GCM10007216_28990</name>
</gene>
<dbReference type="EMBL" id="BMCJ01000005">
    <property type="protein sequence ID" value="GGC96404.1"/>
    <property type="molecule type" value="Genomic_DNA"/>
</dbReference>
<dbReference type="SUPFAM" id="SSF53187">
    <property type="entry name" value="Zn-dependent exopeptidases"/>
    <property type="match status" value="1"/>
</dbReference>
<keyword evidence="6" id="KW-0464">Manganese</keyword>
<comment type="subunit">
    <text evidence="3">Homodimer.</text>
</comment>
<evidence type="ECO:0000256" key="4">
    <source>
        <dbReference type="ARBA" id="ARBA00022723"/>
    </source>
</evidence>
<evidence type="ECO:0000256" key="6">
    <source>
        <dbReference type="ARBA" id="ARBA00023211"/>
    </source>
</evidence>
<dbReference type="PANTHER" id="PTHR32494">
    <property type="entry name" value="ALLANTOATE DEIMINASE-RELATED"/>
    <property type="match status" value="1"/>
</dbReference>
<keyword evidence="4" id="KW-0479">Metal-binding</keyword>
<evidence type="ECO:0000313" key="9">
    <source>
        <dbReference type="Proteomes" id="UP000619534"/>
    </source>
</evidence>
<evidence type="ECO:0000256" key="1">
    <source>
        <dbReference type="ARBA" id="ARBA00001936"/>
    </source>
</evidence>
<keyword evidence="5 8" id="KW-0378">Hydrolase</keyword>